<dbReference type="Pfam" id="PF00132">
    <property type="entry name" value="Hexapep"/>
    <property type="match status" value="1"/>
</dbReference>
<dbReference type="SUPFAM" id="SSF51161">
    <property type="entry name" value="Trimeric LpxA-like enzymes"/>
    <property type="match status" value="1"/>
</dbReference>
<evidence type="ECO:0000256" key="2">
    <source>
        <dbReference type="ARBA" id="ARBA00022737"/>
    </source>
</evidence>
<dbReference type="Proteomes" id="UP000184758">
    <property type="component" value="Unassembled WGS sequence"/>
</dbReference>
<name>A0A1N6HHL8_9LACT</name>
<dbReference type="RefSeq" id="WP_034545380.1">
    <property type="nucleotide sequence ID" value="NZ_FSRN01000001.1"/>
</dbReference>
<dbReference type="CDD" id="cd03349">
    <property type="entry name" value="LbH_XAT"/>
    <property type="match status" value="1"/>
</dbReference>
<dbReference type="AlphaFoldDB" id="A0A1N6HHL8"/>
<accession>A0A1N6HHL8</accession>
<sequence length="210" mass="23635">MIYKIIYMLKIVLFKKKWRKVNKKNFTTVSKIFPLDIVKVGTYTYGVLNIYSYGSKNERLSIGSFVSIASDVTFMLGGNHMLNTLSTYPFRVMINGEEAEAISKGEIIINDDVWIGTNSIILSGVRVGKGAVIGAGSIVTKDVPPYAIVGGNPAKIIKFRFSKEIIEQIIKIDLSYLTEKNIKSHIDDLYIPVTKETLSKEVFRFSEDNY</sequence>
<evidence type="ECO:0000313" key="4">
    <source>
        <dbReference type="Proteomes" id="UP000184758"/>
    </source>
</evidence>
<dbReference type="PANTHER" id="PTHR43300:SF11">
    <property type="entry name" value="ACETYLTRANSFERASE RV3034C-RELATED"/>
    <property type="match status" value="1"/>
</dbReference>
<dbReference type="Gene3D" id="2.160.10.10">
    <property type="entry name" value="Hexapeptide repeat proteins"/>
    <property type="match status" value="1"/>
</dbReference>
<dbReference type="InterPro" id="IPR050179">
    <property type="entry name" value="Trans_hexapeptide_repeat"/>
</dbReference>
<dbReference type="PROSITE" id="PS00101">
    <property type="entry name" value="HEXAPEP_TRANSFERASES"/>
    <property type="match status" value="1"/>
</dbReference>
<dbReference type="PANTHER" id="PTHR43300">
    <property type="entry name" value="ACETYLTRANSFERASE"/>
    <property type="match status" value="1"/>
</dbReference>
<protein>
    <submittedName>
        <fullName evidence="3">Acetyltransferase (Isoleucine patch superfamily)</fullName>
    </submittedName>
</protein>
<keyword evidence="1 3" id="KW-0808">Transferase</keyword>
<dbReference type="EMBL" id="FSRN01000001">
    <property type="protein sequence ID" value="SIO19364.1"/>
    <property type="molecule type" value="Genomic_DNA"/>
</dbReference>
<evidence type="ECO:0000256" key="1">
    <source>
        <dbReference type="ARBA" id="ARBA00022679"/>
    </source>
</evidence>
<proteinExistence type="predicted"/>
<keyword evidence="2" id="KW-0677">Repeat</keyword>
<keyword evidence="4" id="KW-1185">Reference proteome</keyword>
<dbReference type="STRING" id="28230.SAMN05878443_1866"/>
<organism evidence="3 4">
    <name type="scientific">Carnobacterium alterfunditum</name>
    <dbReference type="NCBI Taxonomy" id="28230"/>
    <lineage>
        <taxon>Bacteria</taxon>
        <taxon>Bacillati</taxon>
        <taxon>Bacillota</taxon>
        <taxon>Bacilli</taxon>
        <taxon>Lactobacillales</taxon>
        <taxon>Carnobacteriaceae</taxon>
        <taxon>Carnobacterium</taxon>
    </lineage>
</organism>
<dbReference type="InterPro" id="IPR018357">
    <property type="entry name" value="Hexapep_transf_CS"/>
</dbReference>
<evidence type="ECO:0000313" key="3">
    <source>
        <dbReference type="EMBL" id="SIO19364.1"/>
    </source>
</evidence>
<dbReference type="eggNOG" id="COG0110">
    <property type="taxonomic scope" value="Bacteria"/>
</dbReference>
<dbReference type="GO" id="GO:0016740">
    <property type="term" value="F:transferase activity"/>
    <property type="evidence" value="ECO:0007669"/>
    <property type="project" value="UniProtKB-KW"/>
</dbReference>
<reference evidence="4" key="1">
    <citation type="submission" date="2016-11" db="EMBL/GenBank/DDBJ databases">
        <authorList>
            <person name="Varghese N."/>
            <person name="Submissions S."/>
        </authorList>
    </citation>
    <scope>NUCLEOTIDE SEQUENCE [LARGE SCALE GENOMIC DNA]</scope>
    <source>
        <strain evidence="4">313</strain>
    </source>
</reference>
<dbReference type="InterPro" id="IPR001451">
    <property type="entry name" value="Hexapep"/>
</dbReference>
<gene>
    <name evidence="3" type="ORF">SAMN05878443_1866</name>
</gene>
<dbReference type="InterPro" id="IPR011004">
    <property type="entry name" value="Trimer_LpxA-like_sf"/>
</dbReference>